<dbReference type="Gene3D" id="3.40.630.30">
    <property type="match status" value="1"/>
</dbReference>
<evidence type="ECO:0000313" key="4">
    <source>
        <dbReference type="Proteomes" id="UP001602119"/>
    </source>
</evidence>
<dbReference type="PROSITE" id="PS51186">
    <property type="entry name" value="GNAT"/>
    <property type="match status" value="1"/>
</dbReference>
<organism evidence="3 4">
    <name type="scientific">Microtetraspora fusca</name>
    <dbReference type="NCBI Taxonomy" id="1997"/>
    <lineage>
        <taxon>Bacteria</taxon>
        <taxon>Bacillati</taxon>
        <taxon>Actinomycetota</taxon>
        <taxon>Actinomycetes</taxon>
        <taxon>Streptosporangiales</taxon>
        <taxon>Streptosporangiaceae</taxon>
        <taxon>Microtetraspora</taxon>
    </lineage>
</organism>
<gene>
    <name evidence="3" type="ORF">ACFY05_33090</name>
</gene>
<protein>
    <submittedName>
        <fullName evidence="3">GNAT family N-acetyltransferase</fullName>
        <ecNumber evidence="3">2.3.-.-</ecNumber>
    </submittedName>
</protein>
<dbReference type="GO" id="GO:0016746">
    <property type="term" value="F:acyltransferase activity"/>
    <property type="evidence" value="ECO:0007669"/>
    <property type="project" value="UniProtKB-KW"/>
</dbReference>
<proteinExistence type="predicted"/>
<dbReference type="CDD" id="cd04301">
    <property type="entry name" value="NAT_SF"/>
    <property type="match status" value="1"/>
</dbReference>
<dbReference type="InterPro" id="IPR000182">
    <property type="entry name" value="GNAT_dom"/>
</dbReference>
<dbReference type="EC" id="2.3.-.-" evidence="3"/>
<dbReference type="Proteomes" id="UP001602119">
    <property type="component" value="Unassembled WGS sequence"/>
</dbReference>
<dbReference type="EMBL" id="JBIAXI010000025">
    <property type="protein sequence ID" value="MFF4777675.1"/>
    <property type="molecule type" value="Genomic_DNA"/>
</dbReference>
<evidence type="ECO:0000313" key="3">
    <source>
        <dbReference type="EMBL" id="MFF4777675.1"/>
    </source>
</evidence>
<feature type="region of interest" description="Disordered" evidence="1">
    <location>
        <begin position="180"/>
        <end position="199"/>
    </location>
</feature>
<dbReference type="InterPro" id="IPR016181">
    <property type="entry name" value="Acyl_CoA_acyltransferase"/>
</dbReference>
<keyword evidence="4" id="KW-1185">Reference proteome</keyword>
<dbReference type="RefSeq" id="WP_066943200.1">
    <property type="nucleotide sequence ID" value="NZ_BBYK01000052.1"/>
</dbReference>
<reference evidence="3 4" key="1">
    <citation type="submission" date="2024-10" db="EMBL/GenBank/DDBJ databases">
        <title>The Natural Products Discovery Center: Release of the First 8490 Sequenced Strains for Exploring Actinobacteria Biosynthetic Diversity.</title>
        <authorList>
            <person name="Kalkreuter E."/>
            <person name="Kautsar S.A."/>
            <person name="Yang D."/>
            <person name="Bader C.D."/>
            <person name="Teijaro C.N."/>
            <person name="Fluegel L."/>
            <person name="Davis C.M."/>
            <person name="Simpson J.R."/>
            <person name="Lauterbach L."/>
            <person name="Steele A.D."/>
            <person name="Gui C."/>
            <person name="Meng S."/>
            <person name="Li G."/>
            <person name="Viehrig K."/>
            <person name="Ye F."/>
            <person name="Su P."/>
            <person name="Kiefer A.F."/>
            <person name="Nichols A."/>
            <person name="Cepeda A.J."/>
            <person name="Yan W."/>
            <person name="Fan B."/>
            <person name="Jiang Y."/>
            <person name="Adhikari A."/>
            <person name="Zheng C.-J."/>
            <person name="Schuster L."/>
            <person name="Cowan T.M."/>
            <person name="Smanski M.J."/>
            <person name="Chevrette M.G."/>
            <person name="De Carvalho L.P.S."/>
            <person name="Shen B."/>
        </authorList>
    </citation>
    <scope>NUCLEOTIDE SEQUENCE [LARGE SCALE GENOMIC DNA]</scope>
    <source>
        <strain evidence="3 4">NPDC001281</strain>
    </source>
</reference>
<keyword evidence="3" id="KW-0012">Acyltransferase</keyword>
<keyword evidence="3" id="KW-0808">Transferase</keyword>
<evidence type="ECO:0000256" key="1">
    <source>
        <dbReference type="SAM" id="MobiDB-lite"/>
    </source>
</evidence>
<accession>A0ABW6VEY2</accession>
<sequence length="199" mass="22222">MNPDMDVTTWYLEQTDPGDLRPAREPRLPVDIVRAAIPSPEFNRFLYTAVGGDWQWTERLPWTWQQWMSLLDRPGTETWVAWRDGTPAGYVELVSHDGGVVEISSFGLLPFAIGHGLGGHLLTTGTARAWDMADRWPGLPPTRRVWLHTCSLDGPAALANYQARGFRIYDTRLNVPGDEDDGCTPGAWPGAMRPLPGVR</sequence>
<feature type="domain" description="N-acetyltransferase" evidence="2">
    <location>
        <begin position="31"/>
        <end position="194"/>
    </location>
</feature>
<dbReference type="Pfam" id="PF00583">
    <property type="entry name" value="Acetyltransf_1"/>
    <property type="match status" value="1"/>
</dbReference>
<comment type="caution">
    <text evidence="3">The sequence shown here is derived from an EMBL/GenBank/DDBJ whole genome shotgun (WGS) entry which is preliminary data.</text>
</comment>
<name>A0ABW6VEY2_MICFU</name>
<evidence type="ECO:0000259" key="2">
    <source>
        <dbReference type="PROSITE" id="PS51186"/>
    </source>
</evidence>
<dbReference type="SUPFAM" id="SSF55729">
    <property type="entry name" value="Acyl-CoA N-acyltransferases (Nat)"/>
    <property type="match status" value="1"/>
</dbReference>